<reference evidence="3" key="2">
    <citation type="submission" date="2016-05" db="EMBL/GenBank/DDBJ databases">
        <title>Comparative analysis highlights variable genome content of wheat rusts and divergence of the mating loci.</title>
        <authorList>
            <person name="Cuomo C.A."/>
            <person name="Bakkeren G."/>
            <person name="Szabo L."/>
            <person name="Khalil H."/>
            <person name="Joly D."/>
            <person name="Goldberg J."/>
            <person name="Young S."/>
            <person name="Zeng Q."/>
            <person name="Fellers J."/>
        </authorList>
    </citation>
    <scope>NUCLEOTIDE SEQUENCE [LARGE SCALE GENOMIC DNA]</scope>
    <source>
        <strain evidence="3">1-1 BBBD Race 1</strain>
    </source>
</reference>
<dbReference type="EnsemblFungi" id="PTTG_29148-t43_1">
    <property type="protein sequence ID" value="PTTG_29148-t43_1-p1"/>
    <property type="gene ID" value="PTTG_29148"/>
</dbReference>
<evidence type="ECO:0000313" key="3">
    <source>
        <dbReference type="EMBL" id="OAV88110.1"/>
    </source>
</evidence>
<feature type="compositionally biased region" description="Low complexity" evidence="1">
    <location>
        <begin position="29"/>
        <end position="41"/>
    </location>
</feature>
<feature type="compositionally biased region" description="Polar residues" evidence="1">
    <location>
        <begin position="56"/>
        <end position="66"/>
    </location>
</feature>
<keyword evidence="2" id="KW-0472">Membrane</keyword>
<reference evidence="4" key="4">
    <citation type="submission" date="2025-05" db="UniProtKB">
        <authorList>
            <consortium name="EnsemblFungi"/>
        </authorList>
    </citation>
    <scope>IDENTIFICATION</scope>
    <source>
        <strain evidence="4">isolate 1-1 / race 1 (BBBD)</strain>
    </source>
</reference>
<evidence type="ECO:0000256" key="2">
    <source>
        <dbReference type="SAM" id="Phobius"/>
    </source>
</evidence>
<reference evidence="3" key="1">
    <citation type="submission" date="2009-11" db="EMBL/GenBank/DDBJ databases">
        <authorList>
            <consortium name="The Broad Institute Genome Sequencing Platform"/>
            <person name="Ward D."/>
            <person name="Feldgarden M."/>
            <person name="Earl A."/>
            <person name="Young S.K."/>
            <person name="Zeng Q."/>
            <person name="Koehrsen M."/>
            <person name="Alvarado L."/>
            <person name="Berlin A."/>
            <person name="Bochicchio J."/>
            <person name="Borenstein D."/>
            <person name="Chapman S.B."/>
            <person name="Chen Z."/>
            <person name="Engels R."/>
            <person name="Freedman E."/>
            <person name="Gellesch M."/>
            <person name="Goldberg J."/>
            <person name="Griggs A."/>
            <person name="Gujja S."/>
            <person name="Heilman E."/>
            <person name="Heiman D."/>
            <person name="Hepburn T."/>
            <person name="Howarth C."/>
            <person name="Jen D."/>
            <person name="Larson L."/>
            <person name="Lewis B."/>
            <person name="Mehta T."/>
            <person name="Park D."/>
            <person name="Pearson M."/>
            <person name="Roberts A."/>
            <person name="Saif S."/>
            <person name="Shea T."/>
            <person name="Shenoy N."/>
            <person name="Sisk P."/>
            <person name="Stolte C."/>
            <person name="Sykes S."/>
            <person name="Thomson T."/>
            <person name="Walk T."/>
            <person name="White J."/>
            <person name="Yandava C."/>
            <person name="Izard J."/>
            <person name="Baranova O.V."/>
            <person name="Blanton J.M."/>
            <person name="Tanner A.C."/>
            <person name="Dewhirst F.E."/>
            <person name="Haas B."/>
            <person name="Nusbaum C."/>
            <person name="Birren B."/>
        </authorList>
    </citation>
    <scope>NUCLEOTIDE SEQUENCE [LARGE SCALE GENOMIC DNA]</scope>
    <source>
        <strain evidence="3">1-1 BBBD Race 1</strain>
    </source>
</reference>
<dbReference type="EMBL" id="ADAS02000213">
    <property type="protein sequence ID" value="OAV88110.1"/>
    <property type="molecule type" value="Genomic_DNA"/>
</dbReference>
<name>A0A180G680_PUCT1</name>
<evidence type="ECO:0000256" key="1">
    <source>
        <dbReference type="SAM" id="MobiDB-lite"/>
    </source>
</evidence>
<dbReference type="VEuPathDB" id="FungiDB:PTTG_29148"/>
<protein>
    <submittedName>
        <fullName evidence="3 4">Uncharacterized protein</fullName>
    </submittedName>
</protein>
<feature type="region of interest" description="Disordered" evidence="1">
    <location>
        <begin position="1"/>
        <end position="83"/>
    </location>
</feature>
<evidence type="ECO:0000313" key="5">
    <source>
        <dbReference type="Proteomes" id="UP000005240"/>
    </source>
</evidence>
<keyword evidence="2" id="KW-1133">Transmembrane helix</keyword>
<keyword evidence="5" id="KW-1185">Reference proteome</keyword>
<feature type="transmembrane region" description="Helical" evidence="2">
    <location>
        <begin position="126"/>
        <end position="147"/>
    </location>
</feature>
<proteinExistence type="predicted"/>
<evidence type="ECO:0000313" key="4">
    <source>
        <dbReference type="EnsemblFungi" id="PTTG_29148-t43_1-p1"/>
    </source>
</evidence>
<organism evidence="3">
    <name type="scientific">Puccinia triticina (isolate 1-1 / race 1 (BBBD))</name>
    <name type="common">Brown leaf rust fungus</name>
    <dbReference type="NCBI Taxonomy" id="630390"/>
    <lineage>
        <taxon>Eukaryota</taxon>
        <taxon>Fungi</taxon>
        <taxon>Dikarya</taxon>
        <taxon>Basidiomycota</taxon>
        <taxon>Pucciniomycotina</taxon>
        <taxon>Pucciniomycetes</taxon>
        <taxon>Pucciniales</taxon>
        <taxon>Pucciniaceae</taxon>
        <taxon>Puccinia</taxon>
    </lineage>
</organism>
<keyword evidence="2" id="KW-0812">Transmembrane</keyword>
<sequence length="165" mass="17346">MASTPSSDLTSLGSERSFSGSELTPLPTSSDNEAPSSSDSEVLQEKLAPKKPIRSKMTSQGKNHGSVSEKKRASTTVRRNPSRAVVKNHPTIVSSSVGSVSSSVGSVSSSVGSTHKLADSGAYWTVIYHLVVIGILVIGVPFIFLQFCEWAACSQDTTNDCTLGL</sequence>
<feature type="compositionally biased region" description="Polar residues" evidence="1">
    <location>
        <begin position="1"/>
        <end position="28"/>
    </location>
</feature>
<gene>
    <name evidence="3" type="ORF">PTTG_29148</name>
</gene>
<accession>A0A180G680</accession>
<dbReference type="Proteomes" id="UP000005240">
    <property type="component" value="Unassembled WGS sequence"/>
</dbReference>
<reference evidence="4 5" key="3">
    <citation type="journal article" date="2017" name="G3 (Bethesda)">
        <title>Comparative analysis highlights variable genome content of wheat rusts and divergence of the mating loci.</title>
        <authorList>
            <person name="Cuomo C.A."/>
            <person name="Bakkeren G."/>
            <person name="Khalil H.B."/>
            <person name="Panwar V."/>
            <person name="Joly D."/>
            <person name="Linning R."/>
            <person name="Sakthikumar S."/>
            <person name="Song X."/>
            <person name="Adiconis X."/>
            <person name="Fan L."/>
            <person name="Goldberg J.M."/>
            <person name="Levin J.Z."/>
            <person name="Young S."/>
            <person name="Zeng Q."/>
            <person name="Anikster Y."/>
            <person name="Bruce M."/>
            <person name="Wang M."/>
            <person name="Yin C."/>
            <person name="McCallum B."/>
            <person name="Szabo L.J."/>
            <person name="Hulbert S."/>
            <person name="Chen X."/>
            <person name="Fellers J.P."/>
        </authorList>
    </citation>
    <scope>NUCLEOTIDE SEQUENCE</scope>
    <source>
        <strain evidence="4">isolate 1-1 / race 1 (BBBD)</strain>
        <strain evidence="5">Isolate 1-1 / race 1 (BBBD)</strain>
    </source>
</reference>
<dbReference type="AlphaFoldDB" id="A0A180G680"/>